<evidence type="ECO:0000256" key="5">
    <source>
        <dbReference type="ARBA" id="ARBA00023002"/>
    </source>
</evidence>
<dbReference type="Proteomes" id="UP001221142">
    <property type="component" value="Unassembled WGS sequence"/>
</dbReference>
<comment type="caution">
    <text evidence="8">The sequence shown here is derived from an EMBL/GenBank/DDBJ whole genome shotgun (WGS) entry which is preliminary data.</text>
</comment>
<dbReference type="AlphaFoldDB" id="A0AAD7BS54"/>
<evidence type="ECO:0000256" key="4">
    <source>
        <dbReference type="ARBA" id="ARBA00022723"/>
    </source>
</evidence>
<keyword evidence="3" id="KW-0349">Heme</keyword>
<comment type="cofactor">
    <cofactor evidence="1">
        <name>heme</name>
        <dbReference type="ChEBI" id="CHEBI:30413"/>
    </cofactor>
</comment>
<gene>
    <name evidence="8" type="ORF">FB45DRAFT_1080356</name>
</gene>
<accession>A0AAD7BS54</accession>
<evidence type="ECO:0000256" key="2">
    <source>
        <dbReference type="ARBA" id="ARBA00010617"/>
    </source>
</evidence>
<name>A0AAD7BS54_9AGAR</name>
<comment type="similarity">
    <text evidence="2">Belongs to the cytochrome P450 family.</text>
</comment>
<protein>
    <submittedName>
        <fullName evidence="8">Cytochrome P450</fullName>
    </submittedName>
</protein>
<dbReference type="InterPro" id="IPR001128">
    <property type="entry name" value="Cyt_P450"/>
</dbReference>
<evidence type="ECO:0000256" key="1">
    <source>
        <dbReference type="ARBA" id="ARBA00001971"/>
    </source>
</evidence>
<evidence type="ECO:0000313" key="9">
    <source>
        <dbReference type="Proteomes" id="UP001221142"/>
    </source>
</evidence>
<dbReference type="InterPro" id="IPR050364">
    <property type="entry name" value="Cytochrome_P450_fung"/>
</dbReference>
<evidence type="ECO:0000313" key="8">
    <source>
        <dbReference type="EMBL" id="KAJ7628930.1"/>
    </source>
</evidence>
<dbReference type="SUPFAM" id="SSF48264">
    <property type="entry name" value="Cytochrome P450"/>
    <property type="match status" value="1"/>
</dbReference>
<dbReference type="EMBL" id="JARKIF010000010">
    <property type="protein sequence ID" value="KAJ7628930.1"/>
    <property type="molecule type" value="Genomic_DNA"/>
</dbReference>
<dbReference type="GO" id="GO:0020037">
    <property type="term" value="F:heme binding"/>
    <property type="evidence" value="ECO:0007669"/>
    <property type="project" value="InterPro"/>
</dbReference>
<organism evidence="8 9">
    <name type="scientific">Roridomyces roridus</name>
    <dbReference type="NCBI Taxonomy" id="1738132"/>
    <lineage>
        <taxon>Eukaryota</taxon>
        <taxon>Fungi</taxon>
        <taxon>Dikarya</taxon>
        <taxon>Basidiomycota</taxon>
        <taxon>Agaricomycotina</taxon>
        <taxon>Agaricomycetes</taxon>
        <taxon>Agaricomycetidae</taxon>
        <taxon>Agaricales</taxon>
        <taxon>Marasmiineae</taxon>
        <taxon>Mycenaceae</taxon>
        <taxon>Roridomyces</taxon>
    </lineage>
</organism>
<proteinExistence type="inferred from homology"/>
<keyword evidence="9" id="KW-1185">Reference proteome</keyword>
<evidence type="ECO:0000256" key="6">
    <source>
        <dbReference type="ARBA" id="ARBA00023004"/>
    </source>
</evidence>
<dbReference type="GO" id="GO:0016705">
    <property type="term" value="F:oxidoreductase activity, acting on paired donors, with incorporation or reduction of molecular oxygen"/>
    <property type="evidence" value="ECO:0007669"/>
    <property type="project" value="InterPro"/>
</dbReference>
<keyword evidence="5" id="KW-0560">Oxidoreductase</keyword>
<dbReference type="GO" id="GO:0004497">
    <property type="term" value="F:monooxygenase activity"/>
    <property type="evidence" value="ECO:0007669"/>
    <property type="project" value="UniProtKB-KW"/>
</dbReference>
<sequence>MFDLSSRWAAVFASKDKPEGDQRKLLNIFSSAAIETTASSLQTFVLACLLFPQWVTGAHKELDAVVGKDRIPTFKDRPQLPYDEAVVRETLRWRPHGPRFGLPHECTADDVVEYQGKEYLIHKGSIVFALTWAIEHDKIHEDADDFSRVVSAGGYVPGQPFAERSLWINIAMMLWAFNIRKSTQVDAQTGLPFEYGCEDAQFSGALTNPPLEFSAVFHPRSAHHAEVVRQEWANCEKDLNVLLPQRKGP</sequence>
<keyword evidence="6" id="KW-0408">Iron</keyword>
<dbReference type="Pfam" id="PF00067">
    <property type="entry name" value="p450"/>
    <property type="match status" value="1"/>
</dbReference>
<dbReference type="Gene3D" id="1.10.630.10">
    <property type="entry name" value="Cytochrome P450"/>
    <property type="match status" value="1"/>
</dbReference>
<dbReference type="PANTHER" id="PTHR46300">
    <property type="entry name" value="P450, PUTATIVE (EUROFUNG)-RELATED-RELATED"/>
    <property type="match status" value="1"/>
</dbReference>
<keyword evidence="7" id="KW-0503">Monooxygenase</keyword>
<evidence type="ECO:0000256" key="3">
    <source>
        <dbReference type="ARBA" id="ARBA00022617"/>
    </source>
</evidence>
<dbReference type="InterPro" id="IPR036396">
    <property type="entry name" value="Cyt_P450_sf"/>
</dbReference>
<dbReference type="GO" id="GO:0005506">
    <property type="term" value="F:iron ion binding"/>
    <property type="evidence" value="ECO:0007669"/>
    <property type="project" value="InterPro"/>
</dbReference>
<reference evidence="8" key="1">
    <citation type="submission" date="2023-03" db="EMBL/GenBank/DDBJ databases">
        <title>Massive genome expansion in bonnet fungi (Mycena s.s.) driven by repeated elements and novel gene families across ecological guilds.</title>
        <authorList>
            <consortium name="Lawrence Berkeley National Laboratory"/>
            <person name="Harder C.B."/>
            <person name="Miyauchi S."/>
            <person name="Viragh M."/>
            <person name="Kuo A."/>
            <person name="Thoen E."/>
            <person name="Andreopoulos B."/>
            <person name="Lu D."/>
            <person name="Skrede I."/>
            <person name="Drula E."/>
            <person name="Henrissat B."/>
            <person name="Morin E."/>
            <person name="Kohler A."/>
            <person name="Barry K."/>
            <person name="LaButti K."/>
            <person name="Morin E."/>
            <person name="Salamov A."/>
            <person name="Lipzen A."/>
            <person name="Mereny Z."/>
            <person name="Hegedus B."/>
            <person name="Baldrian P."/>
            <person name="Stursova M."/>
            <person name="Weitz H."/>
            <person name="Taylor A."/>
            <person name="Grigoriev I.V."/>
            <person name="Nagy L.G."/>
            <person name="Martin F."/>
            <person name="Kauserud H."/>
        </authorList>
    </citation>
    <scope>NUCLEOTIDE SEQUENCE</scope>
    <source>
        <strain evidence="8">9284</strain>
    </source>
</reference>
<keyword evidence="4" id="KW-0479">Metal-binding</keyword>
<evidence type="ECO:0000256" key="7">
    <source>
        <dbReference type="ARBA" id="ARBA00023033"/>
    </source>
</evidence>